<dbReference type="RefSeq" id="WP_136865154.1">
    <property type="nucleotide sequence ID" value="NZ_SWCJ01000023.1"/>
</dbReference>
<dbReference type="HAMAP" id="MF_00172">
    <property type="entry name" value="Meth_synth"/>
    <property type="match status" value="1"/>
</dbReference>
<evidence type="ECO:0000256" key="6">
    <source>
        <dbReference type="ARBA" id="ARBA00022679"/>
    </source>
</evidence>
<evidence type="ECO:0000256" key="8">
    <source>
        <dbReference type="ARBA" id="ARBA00022833"/>
    </source>
</evidence>
<feature type="active site" description="Proton donor" evidence="10 13">
    <location>
        <position position="681"/>
    </location>
</feature>
<dbReference type="SUPFAM" id="SSF51726">
    <property type="entry name" value="UROD/MetE-like"/>
    <property type="match status" value="2"/>
</dbReference>
<comment type="cofactor">
    <cofactor evidence="12">
        <name>Zn(2+)</name>
        <dbReference type="ChEBI" id="CHEBI:29105"/>
    </cofactor>
    <text evidence="12">Binds 2 Zn(2+) ions per subunit.</text>
</comment>
<organism evidence="16 17">
    <name type="scientific">Ferrimonas aestuarii</name>
    <dbReference type="NCBI Taxonomy" id="2569539"/>
    <lineage>
        <taxon>Bacteria</taxon>
        <taxon>Pseudomonadati</taxon>
        <taxon>Pseudomonadota</taxon>
        <taxon>Gammaproteobacteria</taxon>
        <taxon>Alteromonadales</taxon>
        <taxon>Ferrimonadaceae</taxon>
        <taxon>Ferrimonas</taxon>
    </lineage>
</organism>
<feature type="binding site" evidence="10">
    <location>
        <position position="471"/>
    </location>
    <ligand>
        <name>L-homocysteine</name>
        <dbReference type="ChEBI" id="CHEBI:58199"/>
    </ligand>
</feature>
<feature type="binding site" evidence="10 11">
    <location>
        <position position="548"/>
    </location>
    <ligand>
        <name>5-methyltetrahydropteroyltri-L-glutamate</name>
        <dbReference type="ChEBI" id="CHEBI:58207"/>
    </ligand>
</feature>
<dbReference type="CDD" id="cd03312">
    <property type="entry name" value="CIMS_N_terminal_like"/>
    <property type="match status" value="1"/>
</dbReference>
<keyword evidence="9 10" id="KW-0486">Methionine biosynthesis</keyword>
<dbReference type="InterPro" id="IPR013215">
    <property type="entry name" value="Cbl-indep_Met_Synth_N"/>
</dbReference>
<feature type="binding site" evidence="10 11">
    <location>
        <position position="586"/>
    </location>
    <ligand>
        <name>L-homocysteine</name>
        <dbReference type="ChEBI" id="CHEBI:58199"/>
    </ligand>
</feature>
<keyword evidence="4 10" id="KW-0489">Methyltransferase</keyword>
<dbReference type="AlphaFoldDB" id="A0A4U1BG28"/>
<evidence type="ECO:0000256" key="5">
    <source>
        <dbReference type="ARBA" id="ARBA00022605"/>
    </source>
</evidence>
<feature type="binding site" evidence="10">
    <location>
        <position position="713"/>
    </location>
    <ligand>
        <name>Zn(2+)</name>
        <dbReference type="ChEBI" id="CHEBI:29105"/>
        <note>catalytic</note>
    </ligand>
</feature>
<feature type="binding site" evidence="12">
    <location>
        <position position="713"/>
    </location>
    <ligand>
        <name>Zn(2+)</name>
        <dbReference type="ChEBI" id="CHEBI:29105"/>
        <label>1</label>
        <note>catalytic</note>
    </ligand>
</feature>
<keyword evidence="8 10" id="KW-0862">Zinc</keyword>
<dbReference type="InterPro" id="IPR006276">
    <property type="entry name" value="Cobalamin-indep_Met_synthase"/>
</dbReference>
<comment type="catalytic activity">
    <reaction evidence="10">
        <text>5-methyltetrahydropteroyltri-L-glutamate + L-homocysteine = tetrahydropteroyltri-L-glutamate + L-methionine</text>
        <dbReference type="Rhea" id="RHEA:21196"/>
        <dbReference type="ChEBI" id="CHEBI:57844"/>
        <dbReference type="ChEBI" id="CHEBI:58140"/>
        <dbReference type="ChEBI" id="CHEBI:58199"/>
        <dbReference type="ChEBI" id="CHEBI:58207"/>
        <dbReference type="EC" id="2.1.1.14"/>
    </reaction>
</comment>
<dbReference type="Pfam" id="PF08267">
    <property type="entry name" value="Meth_synt_1"/>
    <property type="match status" value="1"/>
</dbReference>
<evidence type="ECO:0000256" key="10">
    <source>
        <dbReference type="HAMAP-Rule" id="MF_00172"/>
    </source>
</evidence>
<feature type="binding site" evidence="10 11">
    <location>
        <begin position="418"/>
        <end position="420"/>
    </location>
    <ligand>
        <name>L-methionine</name>
        <dbReference type="ChEBI" id="CHEBI:57844"/>
    </ligand>
</feature>
<evidence type="ECO:0000256" key="13">
    <source>
        <dbReference type="PIRSR" id="PIRSR000382-3"/>
    </source>
</evidence>
<feature type="binding site" evidence="10">
    <location>
        <position position="114"/>
    </location>
    <ligand>
        <name>5-methyltetrahydropteroyltri-L-glutamate</name>
        <dbReference type="ChEBI" id="CHEBI:58207"/>
    </ligand>
</feature>
<dbReference type="Pfam" id="PF01717">
    <property type="entry name" value="Meth_synt_2"/>
    <property type="match status" value="1"/>
</dbReference>
<keyword evidence="6 10" id="KW-0808">Transferase</keyword>
<dbReference type="InterPro" id="IPR038071">
    <property type="entry name" value="UROD/MetE-like_sf"/>
</dbReference>
<feature type="binding site" evidence="12">
    <location>
        <position position="652"/>
    </location>
    <ligand>
        <name>Zn(2+)</name>
        <dbReference type="ChEBI" id="CHEBI:29105"/>
        <label>1</label>
        <note>catalytic</note>
    </ligand>
</feature>
<name>A0A4U1BG28_9GAMM</name>
<dbReference type="GO" id="GO:0003871">
    <property type="term" value="F:5-methyltetrahydropteroyltriglutamate-homocysteine S-methyltransferase activity"/>
    <property type="evidence" value="ECO:0007669"/>
    <property type="project" value="UniProtKB-UniRule"/>
</dbReference>
<evidence type="ECO:0000259" key="14">
    <source>
        <dbReference type="Pfam" id="PF01717"/>
    </source>
</evidence>
<feature type="binding site" evidence="10">
    <location>
        <position position="592"/>
    </location>
    <ligand>
        <name>5-methyltetrahydropteroyltri-L-glutamate</name>
        <dbReference type="ChEBI" id="CHEBI:58207"/>
    </ligand>
</feature>
<accession>A0A4U1BG28</accession>
<dbReference type="GO" id="GO:0009086">
    <property type="term" value="P:methionine biosynthetic process"/>
    <property type="evidence" value="ECO:0007669"/>
    <property type="project" value="UniProtKB-UniRule"/>
</dbReference>
<comment type="cofactor">
    <cofactor evidence="10">
        <name>Zn(2+)</name>
        <dbReference type="ChEBI" id="CHEBI:29105"/>
    </cofactor>
    <text evidence="10">Binds 1 zinc ion per subunit.</text>
</comment>
<evidence type="ECO:0000256" key="7">
    <source>
        <dbReference type="ARBA" id="ARBA00022723"/>
    </source>
</evidence>
<keyword evidence="17" id="KW-1185">Reference proteome</keyword>
<feature type="binding site" evidence="11">
    <location>
        <position position="119"/>
    </location>
    <ligand>
        <name>5-methyltetrahydropteroyltri-L-glutamate</name>
        <dbReference type="ChEBI" id="CHEBI:58207"/>
    </ligand>
</feature>
<comment type="pathway">
    <text evidence="2 10">Amino-acid biosynthesis; L-methionine biosynthesis via de novo pathway; L-methionine from L-homocysteine (MetE route): step 1/1.</text>
</comment>
<gene>
    <name evidence="10 16" type="primary">metE</name>
    <name evidence="16" type="ORF">FCL42_19750</name>
</gene>
<keyword evidence="7 10" id="KW-0479">Metal-binding</keyword>
<feature type="binding site" evidence="10 11">
    <location>
        <begin position="418"/>
        <end position="420"/>
    </location>
    <ligand>
        <name>L-homocysteine</name>
        <dbReference type="ChEBI" id="CHEBI:58199"/>
    </ligand>
</feature>
<reference evidence="16 17" key="1">
    <citation type="submission" date="2019-04" db="EMBL/GenBank/DDBJ databases">
        <authorList>
            <person name="Hwang J.C."/>
        </authorList>
    </citation>
    <scope>NUCLEOTIDE SEQUENCE [LARGE SCALE GENOMIC DNA]</scope>
    <source>
        <strain evidence="16 17">IMCC35002</strain>
    </source>
</reference>
<evidence type="ECO:0000256" key="12">
    <source>
        <dbReference type="PIRSR" id="PIRSR000382-2"/>
    </source>
</evidence>
<keyword evidence="10" id="KW-0677">Repeat</keyword>
<comment type="function">
    <text evidence="1 10">Catalyzes the transfer of a methyl group from 5-methyltetrahydrofolate to homocysteine resulting in methionine formation.</text>
</comment>
<feature type="binding site" evidence="10">
    <location>
        <position position="628"/>
    </location>
    <ligand>
        <name>Zn(2+)</name>
        <dbReference type="ChEBI" id="CHEBI:29105"/>
        <note>catalytic</note>
    </ligand>
</feature>
<dbReference type="Gene3D" id="3.20.20.210">
    <property type="match status" value="2"/>
</dbReference>
<evidence type="ECO:0000256" key="3">
    <source>
        <dbReference type="ARBA" id="ARBA00009553"/>
    </source>
</evidence>
<evidence type="ECO:0000256" key="2">
    <source>
        <dbReference type="ARBA" id="ARBA00004681"/>
    </source>
</evidence>
<dbReference type="Proteomes" id="UP000305675">
    <property type="component" value="Unassembled WGS sequence"/>
</dbReference>
<comment type="caution">
    <text evidence="16">The sequence shown here is derived from an EMBL/GenBank/DDBJ whole genome shotgun (WGS) entry which is preliminary data.</text>
</comment>
<feature type="binding site" evidence="10">
    <location>
        <position position="630"/>
    </location>
    <ligand>
        <name>Zn(2+)</name>
        <dbReference type="ChEBI" id="CHEBI:29105"/>
        <note>catalytic</note>
    </ligand>
</feature>
<evidence type="ECO:0000313" key="16">
    <source>
        <dbReference type="EMBL" id="TKB50130.1"/>
    </source>
</evidence>
<dbReference type="NCBIfam" id="TIGR01371">
    <property type="entry name" value="met_syn_B12ind"/>
    <property type="match status" value="1"/>
</dbReference>
<feature type="binding site" evidence="10 11">
    <location>
        <position position="471"/>
    </location>
    <ligand>
        <name>L-methionine</name>
        <dbReference type="ChEBI" id="CHEBI:57844"/>
    </ligand>
</feature>
<keyword evidence="5 10" id="KW-0028">Amino-acid biosynthesis</keyword>
<sequence>MAQAHILGYPRIGDKRQLKRALERYWQGEIDQTQLQAVGSELRHRHWQQQKQAGLDYVTVGDFAWYDHVLATSLLLGVVPKRHRKETIDLQTLFDIARGSQDGCCSAAASDMTKWFNTNYHYLVPEFEQYQKFELSWTQLFDEVEEAQAAGHRVKVSLLGPLTYLWLGRYDGEKLRLLPELLSTYQRLLAKLKQQQVQWVQIEEPILALELPQEWQNAFIPAYQQLHGQCKLLLTTYFDGLGSHWSWLEQLAVDGIHLDLVAGDVDDQQLLGLPRHWVISLGIVNGRNVWAADLAKWLARLSPLQQQLGFRLWLGSSCSLLHAPVDLELETELTDEHRQRFAFAKQKLDELVLLKRALAGESEAIAACQQRSQRLAAKAPAPVPANTQAVESAVRPLSYAERSPQQQLNLPLLPTTTIGSFPQTNAIRATRADFKAGRIAETEYRLQIQSHIAEAIQRQQEIGLDVLVHGEAERNDMVEYFAEHLQGFALTQFGWVQSYGSRCVKPAIVVDNISRPEAITTSWTGYAQSLTDKPVKGMLTGPVTIMAWSFPREDLSRQQITEQIALALREEVGDLQRSGARIIQIDEPAIREGLPLKRSQWGDYLDWAVGSFKLAASSALPQTQIHTHMCYSEFNDILPAVAALDADVITIETARSEMALLDAFGEFDYPNGIGPGVYDIHSPNIPSEQAITTLLKKALQHIPAERLWVNPDCGLKTRNWQQTEAALTVMVQAASALRRQLKHEQKA</sequence>
<evidence type="ECO:0000256" key="9">
    <source>
        <dbReference type="ARBA" id="ARBA00023167"/>
    </source>
</evidence>
<feature type="binding site" evidence="11">
    <location>
        <position position="19"/>
    </location>
    <ligand>
        <name>5-methyltetrahydropteroyltri-L-glutamate</name>
        <dbReference type="ChEBI" id="CHEBI:58207"/>
    </ligand>
</feature>
<evidence type="ECO:0000313" key="17">
    <source>
        <dbReference type="Proteomes" id="UP000305675"/>
    </source>
</evidence>
<comment type="similarity">
    <text evidence="3 10">Belongs to the vitamin-B12 independent methionine synthase family.</text>
</comment>
<dbReference type="PANTHER" id="PTHR30519">
    <property type="entry name" value="5-METHYLTETRAHYDROPTEROYLTRIGLUTAMATE--HOMOCYSTEINE METHYLTRANSFERASE"/>
    <property type="match status" value="1"/>
</dbReference>
<dbReference type="EMBL" id="SWCJ01000023">
    <property type="protein sequence ID" value="TKB50130.1"/>
    <property type="molecule type" value="Genomic_DNA"/>
</dbReference>
<feature type="binding site" evidence="10 11">
    <location>
        <begin position="502"/>
        <end position="503"/>
    </location>
    <ligand>
        <name>5-methyltetrahydropteroyltri-L-glutamate</name>
        <dbReference type="ChEBI" id="CHEBI:58207"/>
    </ligand>
</feature>
<protein>
    <recommendedName>
        <fullName evidence="10">5-methyltetrahydropteroyltriglutamate--homocysteine methyltransferase</fullName>
        <ecNumber evidence="10">2.1.1.14</ecNumber>
    </recommendedName>
    <alternativeName>
        <fullName evidence="10">Cobalamin-independent methionine synthase</fullName>
    </alternativeName>
    <alternativeName>
        <fullName evidence="10">Methionine synthase, vitamin-B12 independent isozyme</fullName>
    </alternativeName>
</protein>
<feature type="binding site" evidence="10 11">
    <location>
        <position position="586"/>
    </location>
    <ligand>
        <name>L-methionine</name>
        <dbReference type="ChEBI" id="CHEBI:57844"/>
    </ligand>
</feature>
<evidence type="ECO:0000259" key="15">
    <source>
        <dbReference type="Pfam" id="PF08267"/>
    </source>
</evidence>
<dbReference type="CDD" id="cd03311">
    <property type="entry name" value="CIMS_C_terminal_like"/>
    <property type="match status" value="1"/>
</dbReference>
<dbReference type="GO" id="GO:0008270">
    <property type="term" value="F:zinc ion binding"/>
    <property type="evidence" value="ECO:0007669"/>
    <property type="project" value="InterPro"/>
</dbReference>
<dbReference type="NCBIfam" id="NF003556">
    <property type="entry name" value="PRK05222.1"/>
    <property type="match status" value="1"/>
</dbReference>
<comment type="caution">
    <text evidence="10">Lacks conserved residue(s) required for the propagation of feature annotation.</text>
</comment>
<dbReference type="InterPro" id="IPR002629">
    <property type="entry name" value="Met_Synth_C/arc"/>
</dbReference>
<feature type="domain" description="Cobalamin-independent methionine synthase MetE N-terminal" evidence="15">
    <location>
        <begin position="4"/>
        <end position="308"/>
    </location>
</feature>
<feature type="domain" description="Cobalamin-independent methionine synthase MetE C-terminal/archaeal" evidence="14">
    <location>
        <begin position="413"/>
        <end position="735"/>
    </location>
</feature>
<evidence type="ECO:0000256" key="4">
    <source>
        <dbReference type="ARBA" id="ARBA00022603"/>
    </source>
</evidence>
<dbReference type="GO" id="GO:0032259">
    <property type="term" value="P:methylation"/>
    <property type="evidence" value="ECO:0007669"/>
    <property type="project" value="UniProtKB-KW"/>
</dbReference>
<feature type="binding site" evidence="12">
    <location>
        <position position="628"/>
    </location>
    <ligand>
        <name>Zn(2+)</name>
        <dbReference type="ChEBI" id="CHEBI:29105"/>
        <label>1</label>
        <note>catalytic</note>
    </ligand>
</feature>
<dbReference type="EC" id="2.1.1.14" evidence="10"/>
<evidence type="ECO:0000256" key="11">
    <source>
        <dbReference type="PIRSR" id="PIRSR000382-1"/>
    </source>
</evidence>
<dbReference type="UniPathway" id="UPA00051">
    <property type="reaction ID" value="UER00082"/>
</dbReference>
<feature type="binding site" evidence="10">
    <location>
        <position position="652"/>
    </location>
    <ligand>
        <name>Zn(2+)</name>
        <dbReference type="ChEBI" id="CHEBI:29105"/>
        <note>catalytic</note>
    </ligand>
</feature>
<dbReference type="OrthoDB" id="244285at2"/>
<evidence type="ECO:0000256" key="1">
    <source>
        <dbReference type="ARBA" id="ARBA00002777"/>
    </source>
</evidence>
<dbReference type="PIRSF" id="PIRSF000382">
    <property type="entry name" value="MeTrfase_B12_ind"/>
    <property type="match status" value="1"/>
</dbReference>
<feature type="binding site" evidence="12">
    <location>
        <position position="630"/>
    </location>
    <ligand>
        <name>Zn(2+)</name>
        <dbReference type="ChEBI" id="CHEBI:29105"/>
        <label>1</label>
        <note>catalytic</note>
    </ligand>
</feature>
<proteinExistence type="inferred from homology"/>